<dbReference type="SUPFAM" id="SSF49452">
    <property type="entry name" value="Starch-binding domain-like"/>
    <property type="match status" value="1"/>
</dbReference>
<dbReference type="Pfam" id="PF06045">
    <property type="entry name" value="Rhamnogal_lyase"/>
    <property type="match status" value="1"/>
</dbReference>
<dbReference type="PANTHER" id="PTHR32018">
    <property type="entry name" value="RHAMNOGALACTURONATE LYASE FAMILY PROTEIN"/>
    <property type="match status" value="1"/>
</dbReference>
<comment type="caution">
    <text evidence="14">The sequence shown here is derived from an EMBL/GenBank/DDBJ whole genome shotgun (WGS) entry which is preliminary data.</text>
</comment>
<comment type="similarity">
    <text evidence="4">Belongs to the polysaccharide lyase 4 family.</text>
</comment>
<dbReference type="HOGENOM" id="CLU_308998_0_0_10"/>
<evidence type="ECO:0000256" key="10">
    <source>
        <dbReference type="ARBA" id="ARBA00023239"/>
    </source>
</evidence>
<dbReference type="InterPro" id="IPR029413">
    <property type="entry name" value="RG-lyase_II"/>
</dbReference>
<feature type="domain" description="Rhamnogalacturonan lyase" evidence="12">
    <location>
        <begin position="594"/>
        <end position="666"/>
    </location>
</feature>
<keyword evidence="15" id="KW-1185">Reference proteome</keyword>
<feature type="domain" description="Rhamnogalacturonan lyase" evidence="11">
    <location>
        <begin position="682"/>
        <end position="853"/>
    </location>
</feature>
<dbReference type="InterPro" id="IPR014718">
    <property type="entry name" value="GH-type_carb-bd"/>
</dbReference>
<dbReference type="Gene3D" id="2.70.98.10">
    <property type="match status" value="1"/>
</dbReference>
<evidence type="ECO:0000256" key="3">
    <source>
        <dbReference type="ARBA" id="ARBA00004613"/>
    </source>
</evidence>
<dbReference type="EMBL" id="AANC01000004">
    <property type="protein sequence ID" value="EAQ49435.1"/>
    <property type="molecule type" value="Genomic_DNA"/>
</dbReference>
<comment type="subcellular location">
    <subcellularLocation>
        <location evidence="3">Secreted</location>
    </subcellularLocation>
</comment>
<keyword evidence="8" id="KW-0732">Signal</keyword>
<dbReference type="Pfam" id="PF18962">
    <property type="entry name" value="Por_Secre_tail"/>
    <property type="match status" value="1"/>
</dbReference>
<evidence type="ECO:0000256" key="5">
    <source>
        <dbReference type="ARBA" id="ARBA00011245"/>
    </source>
</evidence>
<feature type="domain" description="Secretion system C-terminal sorting" evidence="13">
    <location>
        <begin position="876"/>
        <end position="953"/>
    </location>
</feature>
<comment type="catalytic activity">
    <reaction evidence="1">
        <text>Endotype eliminative cleavage of L-alpha-rhamnopyranosyl-(1-&gt;4)-alpha-D-galactopyranosyluronic acid bonds of rhamnogalacturonan I domains in ramified hairy regions of pectin leaving L-rhamnopyranose at the reducing end and 4-deoxy-4,5-unsaturated D-galactopyranosyluronic acid at the non-reducing end.</text>
        <dbReference type="EC" id="4.2.2.23"/>
    </reaction>
</comment>
<dbReference type="Pfam" id="PF14683">
    <property type="entry name" value="CBM-like"/>
    <property type="match status" value="1"/>
</dbReference>
<dbReference type="Pfam" id="PF14686">
    <property type="entry name" value="fn3_3"/>
    <property type="match status" value="1"/>
</dbReference>
<evidence type="ECO:0000256" key="9">
    <source>
        <dbReference type="ARBA" id="ARBA00022837"/>
    </source>
</evidence>
<keyword evidence="10 14" id="KW-0456">Lyase</keyword>
<evidence type="ECO:0000256" key="7">
    <source>
        <dbReference type="ARBA" id="ARBA00022525"/>
    </source>
</evidence>
<dbReference type="InterPro" id="IPR013784">
    <property type="entry name" value="Carb-bd-like_fold"/>
</dbReference>
<dbReference type="STRING" id="398720.MED217_11289"/>
<evidence type="ECO:0000256" key="2">
    <source>
        <dbReference type="ARBA" id="ARBA00001913"/>
    </source>
</evidence>
<evidence type="ECO:0000259" key="11">
    <source>
        <dbReference type="Pfam" id="PF14683"/>
    </source>
</evidence>
<gene>
    <name evidence="14" type="ORF">MED217_11289</name>
</gene>
<sequence length="954" mass="106760">MSFQRFIEYKIVLVCLFFGFITKSIAQVGWVGNVDQDFYNVDNWDDSSVDFLNLQATTLIINAGNPYDPIQNGGSAGDINRRPGALDIANGGKFTVQGALLPWSSNYINGQLIINEPGYLNIRSFVFIGNNSNGSLEVNGGRFESKNALFVGRGASGNGSVSILGGICYVGATLEVGSDETTTVGTVLIDGGRLEVASDVRIGDNGKITINGIGALVVNGDNQTALQNLVDTGKIVTDEDTALEVNFDGSQTIVAIPRDENRMVQEYATYILLKNEFVEAKIDKSSSDLLSLVINGTETLSQSGRRIGGYYDFQTSYGFERVTGTSFSIKEETEDYVDISFLRTYEPGVRNTPADADIHYVLKKGDTGLYTYSVIHHKAEYPSFDLGSWRQVLWTAHEDGIFQFENIYVDSIKNWQMASYADNENAEPTTIPEIIKLVTGVRAGMYDGKYQYTEELMELPAWGFTSDKNKMGLWAVMGSHEFYNSGPTHHDLNSAAGIIHVLLNGLHYNSRGMVIPEGRDWNKVYGPYLIYMSSGETAEANWQDAKARAAQEKAAWPYSWLTNTPEYPLQDARGAVAGNFNIIDVEKDNVNGANAWVGVTQLSSRSDGDWQFEEENYQYWTRADDDGNFLIEDIRPGDYTLFAFNDGAIQEFKKENIRVEASNVTQLGNLELEIPRNNGNLIWEIGVPNRTAEEFVLGHLRYSEGFIQENFHELFSETIEYNVADNNWDEVLPYVHSSYFDANDNRSRWDWNINFEIQGEIPNSGNATLTIAYASTDHAQQWLYINGESAPSITFYPPNGGGNAFLRQSDHAKYAVQTVEIPYSKLREGMNTIKFVMPSTSSGVNHHMYDYISFEGEFESVLSVEDHKVSAKRVSLFPNPATNYTTINMEGEEYLEKPELALFTLNGKKVVEDKNPERIAGKLKLYWNQDLTTGVYILRIKDGTVTRYKKLFIK</sequence>
<evidence type="ECO:0000313" key="14">
    <source>
        <dbReference type="EMBL" id="EAQ49435.1"/>
    </source>
</evidence>
<dbReference type="AlphaFoldDB" id="A3XLZ2"/>
<accession>A3XLZ2</accession>
<dbReference type="InterPro" id="IPR010325">
    <property type="entry name" value="Rhamnogal_lyase"/>
</dbReference>
<dbReference type="OrthoDB" id="5294031at2"/>
<dbReference type="InterPro" id="IPR029411">
    <property type="entry name" value="RG-lyase_III"/>
</dbReference>
<evidence type="ECO:0000259" key="12">
    <source>
        <dbReference type="Pfam" id="PF14686"/>
    </source>
</evidence>
<evidence type="ECO:0000256" key="8">
    <source>
        <dbReference type="ARBA" id="ARBA00022729"/>
    </source>
</evidence>
<dbReference type="GO" id="GO:0102210">
    <property type="term" value="F:rhamnogalacturonan endolyase activity"/>
    <property type="evidence" value="ECO:0007669"/>
    <property type="project" value="UniProtKB-EC"/>
</dbReference>
<dbReference type="InterPro" id="IPR051850">
    <property type="entry name" value="Polysacch_Lyase_4"/>
</dbReference>
<dbReference type="InterPro" id="IPR008979">
    <property type="entry name" value="Galactose-bd-like_sf"/>
</dbReference>
<dbReference type="EC" id="4.2.2.23" evidence="6"/>
<dbReference type="RefSeq" id="WP_009780624.1">
    <property type="nucleotide sequence ID" value="NZ_CH672395.1"/>
</dbReference>
<reference evidence="14 15" key="1">
    <citation type="journal article" date="2007" name="Nature">
        <title>Light stimulates growth of proteorhodopsin-containing marine Flavobacteria.</title>
        <authorList>
            <person name="Gomez-Consarnau L."/>
            <person name="Gonzalez J.M."/>
            <person name="Coll-Llado M."/>
            <person name="Gourdon P."/>
            <person name="Pascher T."/>
            <person name="Neutze R."/>
            <person name="Pedros-Alio C."/>
            <person name="Pinhassi J."/>
        </authorList>
    </citation>
    <scope>NUCLEOTIDE SEQUENCE [LARGE SCALE GENOMIC DNA]</scope>
    <source>
        <strain evidence="14 15">MED217</strain>
    </source>
</reference>
<comment type="subunit">
    <text evidence="5">Monomer.</text>
</comment>
<proteinExistence type="inferred from homology"/>
<comment type="cofactor">
    <cofactor evidence="2">
        <name>Ca(2+)</name>
        <dbReference type="ChEBI" id="CHEBI:29108"/>
    </cofactor>
</comment>
<dbReference type="Gene3D" id="2.60.120.260">
    <property type="entry name" value="Galactose-binding domain-like"/>
    <property type="match status" value="1"/>
</dbReference>
<evidence type="ECO:0000256" key="1">
    <source>
        <dbReference type="ARBA" id="ARBA00001324"/>
    </source>
</evidence>
<organism evidence="14 15">
    <name type="scientific">Leeuwenhoekiella blandensis (strain CECT 7118 / CCUG 51940 / KCTC 22103 / MED217)</name>
    <name type="common">Flavobacterium sp. (strain MED217)</name>
    <dbReference type="NCBI Taxonomy" id="398720"/>
    <lineage>
        <taxon>Bacteria</taxon>
        <taxon>Pseudomonadati</taxon>
        <taxon>Bacteroidota</taxon>
        <taxon>Flavobacteriia</taxon>
        <taxon>Flavobacteriales</taxon>
        <taxon>Flavobacteriaceae</taxon>
        <taxon>Leeuwenhoekiella</taxon>
    </lineage>
</organism>
<dbReference type="GO" id="GO:0005576">
    <property type="term" value="C:extracellular region"/>
    <property type="evidence" value="ECO:0007669"/>
    <property type="project" value="UniProtKB-SubCell"/>
</dbReference>
<dbReference type="CDD" id="cd10316">
    <property type="entry name" value="RGL4_M"/>
    <property type="match status" value="1"/>
</dbReference>
<dbReference type="SUPFAM" id="SSF49785">
    <property type="entry name" value="Galactose-binding domain-like"/>
    <property type="match status" value="1"/>
</dbReference>
<keyword evidence="9" id="KW-0106">Calcium</keyword>
<dbReference type="InterPro" id="IPR026444">
    <property type="entry name" value="Secre_tail"/>
</dbReference>
<dbReference type="eggNOG" id="ENOG502ZAF0">
    <property type="taxonomic scope" value="Bacteria"/>
</dbReference>
<dbReference type="GO" id="GO:0005975">
    <property type="term" value="P:carbohydrate metabolic process"/>
    <property type="evidence" value="ECO:0007669"/>
    <property type="project" value="InterPro"/>
</dbReference>
<evidence type="ECO:0000313" key="15">
    <source>
        <dbReference type="Proteomes" id="UP000001601"/>
    </source>
</evidence>
<evidence type="ECO:0000259" key="13">
    <source>
        <dbReference type="Pfam" id="PF18962"/>
    </source>
</evidence>
<dbReference type="InterPro" id="IPR011013">
    <property type="entry name" value="Gal_mutarotase_sf_dom"/>
</dbReference>
<name>A3XLZ2_LEEBM</name>
<dbReference type="Gene3D" id="2.60.40.1120">
    <property type="entry name" value="Carboxypeptidase-like, regulatory domain"/>
    <property type="match status" value="1"/>
</dbReference>
<dbReference type="SUPFAM" id="SSF74650">
    <property type="entry name" value="Galactose mutarotase-like"/>
    <property type="match status" value="1"/>
</dbReference>
<dbReference type="GO" id="GO:0030246">
    <property type="term" value="F:carbohydrate binding"/>
    <property type="evidence" value="ECO:0007669"/>
    <property type="project" value="InterPro"/>
</dbReference>
<evidence type="ECO:0000256" key="6">
    <source>
        <dbReference type="ARBA" id="ARBA00012437"/>
    </source>
</evidence>
<dbReference type="CDD" id="cd10320">
    <property type="entry name" value="RGL4_N"/>
    <property type="match status" value="1"/>
</dbReference>
<evidence type="ECO:0000256" key="4">
    <source>
        <dbReference type="ARBA" id="ARBA00010418"/>
    </source>
</evidence>
<dbReference type="Proteomes" id="UP000001601">
    <property type="component" value="Unassembled WGS sequence"/>
</dbReference>
<protein>
    <recommendedName>
        <fullName evidence="6">rhamnogalacturonan endolyase</fullName>
        <ecNumber evidence="6">4.2.2.23</ecNumber>
    </recommendedName>
</protein>
<dbReference type="NCBIfam" id="TIGR04183">
    <property type="entry name" value="Por_Secre_tail"/>
    <property type="match status" value="1"/>
</dbReference>
<keyword evidence="7" id="KW-0964">Secreted</keyword>
<dbReference type="PANTHER" id="PTHR32018:SF1">
    <property type="entry name" value="RHAMNOGALACTURONAN ENDOLYASE"/>
    <property type="match status" value="1"/>
</dbReference>